<keyword evidence="3" id="KW-0804">Transcription</keyword>
<evidence type="ECO:0000313" key="5">
    <source>
        <dbReference type="EMBL" id="RCK69824.1"/>
    </source>
</evidence>
<dbReference type="SUPFAM" id="SSF46785">
    <property type="entry name" value="Winged helix' DNA-binding domain"/>
    <property type="match status" value="1"/>
</dbReference>
<reference evidence="5 6" key="1">
    <citation type="submission" date="2018-07" db="EMBL/GenBank/DDBJ databases">
        <title>Desertimonas flava gen. nov. sp. nov.</title>
        <authorList>
            <person name="Liu S."/>
        </authorList>
    </citation>
    <scope>NUCLEOTIDE SEQUENCE [LARGE SCALE GENOMIC DNA]</scope>
    <source>
        <strain evidence="5 6">16Sb5-5</strain>
    </source>
</reference>
<evidence type="ECO:0000313" key="6">
    <source>
        <dbReference type="Proteomes" id="UP000252770"/>
    </source>
</evidence>
<dbReference type="GO" id="GO:0003677">
    <property type="term" value="F:DNA binding"/>
    <property type="evidence" value="ECO:0007669"/>
    <property type="project" value="UniProtKB-KW"/>
</dbReference>
<evidence type="ECO:0000256" key="2">
    <source>
        <dbReference type="ARBA" id="ARBA00023125"/>
    </source>
</evidence>
<evidence type="ECO:0000256" key="3">
    <source>
        <dbReference type="ARBA" id="ARBA00023163"/>
    </source>
</evidence>
<dbReference type="AlphaFoldDB" id="A0A367YVD4"/>
<gene>
    <name evidence="5" type="ORF">DT076_09450</name>
</gene>
<keyword evidence="2" id="KW-0238">DNA-binding</keyword>
<keyword evidence="6" id="KW-1185">Reference proteome</keyword>
<sequence>MCPCRDLLDLLANKWSALAIGVLEEGPTRFGELRRRLEGVSPKVLSQTLKRLEASDLVTRTAYAEVPPRVEYALTGLGASAAAPLAHLRSWVEANAGHPEDAPGPLPVATPARG</sequence>
<accession>A0A367YVD4</accession>
<evidence type="ECO:0000259" key="4">
    <source>
        <dbReference type="PROSITE" id="PS51118"/>
    </source>
</evidence>
<dbReference type="PROSITE" id="PS51118">
    <property type="entry name" value="HTH_HXLR"/>
    <property type="match status" value="1"/>
</dbReference>
<name>A0A367YVD4_9ACTN</name>
<organism evidence="5 6">
    <name type="scientific">Desertihabitans brevis</name>
    <dbReference type="NCBI Taxonomy" id="2268447"/>
    <lineage>
        <taxon>Bacteria</taxon>
        <taxon>Bacillati</taxon>
        <taxon>Actinomycetota</taxon>
        <taxon>Actinomycetes</taxon>
        <taxon>Propionibacteriales</taxon>
        <taxon>Propionibacteriaceae</taxon>
        <taxon>Desertihabitans</taxon>
    </lineage>
</organism>
<feature type="domain" description="HTH hxlR-type" evidence="4">
    <location>
        <begin position="2"/>
        <end position="100"/>
    </location>
</feature>
<proteinExistence type="predicted"/>
<dbReference type="Proteomes" id="UP000252770">
    <property type="component" value="Unassembled WGS sequence"/>
</dbReference>
<dbReference type="Gene3D" id="1.10.10.10">
    <property type="entry name" value="Winged helix-like DNA-binding domain superfamily/Winged helix DNA-binding domain"/>
    <property type="match status" value="1"/>
</dbReference>
<dbReference type="InterPro" id="IPR002577">
    <property type="entry name" value="HTH_HxlR"/>
</dbReference>
<dbReference type="CDD" id="cd00090">
    <property type="entry name" value="HTH_ARSR"/>
    <property type="match status" value="1"/>
</dbReference>
<keyword evidence="1" id="KW-0805">Transcription regulation</keyword>
<comment type="caution">
    <text evidence="5">The sequence shown here is derived from an EMBL/GenBank/DDBJ whole genome shotgun (WGS) entry which is preliminary data.</text>
</comment>
<dbReference type="PANTHER" id="PTHR33204:SF18">
    <property type="entry name" value="TRANSCRIPTIONAL REGULATORY PROTEIN"/>
    <property type="match status" value="1"/>
</dbReference>
<dbReference type="Pfam" id="PF01638">
    <property type="entry name" value="HxlR"/>
    <property type="match status" value="1"/>
</dbReference>
<evidence type="ECO:0000256" key="1">
    <source>
        <dbReference type="ARBA" id="ARBA00023015"/>
    </source>
</evidence>
<dbReference type="PANTHER" id="PTHR33204">
    <property type="entry name" value="TRANSCRIPTIONAL REGULATOR, MARR FAMILY"/>
    <property type="match status" value="1"/>
</dbReference>
<dbReference type="EMBL" id="QOUI01000005">
    <property type="protein sequence ID" value="RCK69824.1"/>
    <property type="molecule type" value="Genomic_DNA"/>
</dbReference>
<protein>
    <submittedName>
        <fullName evidence="5">Transcriptional regulator</fullName>
    </submittedName>
</protein>
<dbReference type="InterPro" id="IPR036388">
    <property type="entry name" value="WH-like_DNA-bd_sf"/>
</dbReference>
<dbReference type="InterPro" id="IPR036390">
    <property type="entry name" value="WH_DNA-bd_sf"/>
</dbReference>
<dbReference type="InterPro" id="IPR011991">
    <property type="entry name" value="ArsR-like_HTH"/>
</dbReference>